<dbReference type="CDD" id="cd00096">
    <property type="entry name" value="Ig"/>
    <property type="match status" value="2"/>
</dbReference>
<evidence type="ECO:0000256" key="5">
    <source>
        <dbReference type="ARBA" id="ARBA00023319"/>
    </source>
</evidence>
<dbReference type="InterPro" id="IPR003599">
    <property type="entry name" value="Ig_sub"/>
</dbReference>
<dbReference type="InterPro" id="IPR051275">
    <property type="entry name" value="Cell_adhesion_signaling"/>
</dbReference>
<dbReference type="PANTHER" id="PTHR11640">
    <property type="entry name" value="NEPHRIN"/>
    <property type="match status" value="1"/>
</dbReference>
<keyword evidence="6" id="KW-1133">Transmembrane helix</keyword>
<keyword evidence="2 6" id="KW-0472">Membrane</keyword>
<dbReference type="InterPro" id="IPR007110">
    <property type="entry name" value="Ig-like_dom"/>
</dbReference>
<accession>A0AAD9QL34</accession>
<dbReference type="Gene3D" id="2.60.40.10">
    <property type="entry name" value="Immunoglobulins"/>
    <property type="match status" value="5"/>
</dbReference>
<comment type="caution">
    <text evidence="8">The sequence shown here is derived from an EMBL/GenBank/DDBJ whole genome shotgun (WGS) entry which is preliminary data.</text>
</comment>
<feature type="domain" description="Ig-like" evidence="7">
    <location>
        <begin position="590"/>
        <end position="694"/>
    </location>
</feature>
<feature type="transmembrane region" description="Helical" evidence="6">
    <location>
        <begin position="735"/>
        <end position="759"/>
    </location>
</feature>
<feature type="domain" description="Ig-like" evidence="7">
    <location>
        <begin position="497"/>
        <end position="583"/>
    </location>
</feature>
<evidence type="ECO:0000256" key="6">
    <source>
        <dbReference type="SAM" id="Phobius"/>
    </source>
</evidence>
<evidence type="ECO:0000256" key="2">
    <source>
        <dbReference type="ARBA" id="ARBA00023136"/>
    </source>
</evidence>
<dbReference type="GO" id="GO:0005886">
    <property type="term" value="C:plasma membrane"/>
    <property type="evidence" value="ECO:0007669"/>
    <property type="project" value="TreeGrafter"/>
</dbReference>
<organism evidence="8 9">
    <name type="scientific">Acropora cervicornis</name>
    <name type="common">Staghorn coral</name>
    <dbReference type="NCBI Taxonomy" id="6130"/>
    <lineage>
        <taxon>Eukaryota</taxon>
        <taxon>Metazoa</taxon>
        <taxon>Cnidaria</taxon>
        <taxon>Anthozoa</taxon>
        <taxon>Hexacorallia</taxon>
        <taxon>Scleractinia</taxon>
        <taxon>Astrocoeniina</taxon>
        <taxon>Acroporidae</taxon>
        <taxon>Acropora</taxon>
    </lineage>
</organism>
<dbReference type="InterPro" id="IPR013783">
    <property type="entry name" value="Ig-like_fold"/>
</dbReference>
<dbReference type="EMBL" id="JARQWQ010000026">
    <property type="protein sequence ID" value="KAK2563242.1"/>
    <property type="molecule type" value="Genomic_DNA"/>
</dbReference>
<dbReference type="SUPFAM" id="SSF48726">
    <property type="entry name" value="Immunoglobulin"/>
    <property type="match status" value="5"/>
</dbReference>
<dbReference type="GO" id="GO:0005911">
    <property type="term" value="C:cell-cell junction"/>
    <property type="evidence" value="ECO:0007669"/>
    <property type="project" value="TreeGrafter"/>
</dbReference>
<reference evidence="8" key="1">
    <citation type="journal article" date="2023" name="G3 (Bethesda)">
        <title>Whole genome assembly and annotation of the endangered Caribbean coral Acropora cervicornis.</title>
        <authorList>
            <person name="Selwyn J.D."/>
            <person name="Vollmer S.V."/>
        </authorList>
    </citation>
    <scope>NUCLEOTIDE SEQUENCE</scope>
    <source>
        <strain evidence="8">K2</strain>
    </source>
</reference>
<evidence type="ECO:0000256" key="1">
    <source>
        <dbReference type="ARBA" id="ARBA00004479"/>
    </source>
</evidence>
<dbReference type="GO" id="GO:0050839">
    <property type="term" value="F:cell adhesion molecule binding"/>
    <property type="evidence" value="ECO:0007669"/>
    <property type="project" value="TreeGrafter"/>
</dbReference>
<evidence type="ECO:0000256" key="3">
    <source>
        <dbReference type="ARBA" id="ARBA00023157"/>
    </source>
</evidence>
<keyword evidence="8" id="KW-0675">Receptor</keyword>
<evidence type="ECO:0000313" key="8">
    <source>
        <dbReference type="EMBL" id="KAK2563242.1"/>
    </source>
</evidence>
<dbReference type="PROSITE" id="PS50835">
    <property type="entry name" value="IG_LIKE"/>
    <property type="match status" value="4"/>
</dbReference>
<dbReference type="PANTHER" id="PTHR11640:SF158">
    <property type="entry name" value="V-SET AND IMMUNOGLOBULIN DOMAIN-CONTAINING PROTEIN 10-LIKE 2"/>
    <property type="match status" value="1"/>
</dbReference>
<dbReference type="Gene3D" id="3.30.200.20">
    <property type="entry name" value="Phosphorylase Kinase, domain 1"/>
    <property type="match status" value="1"/>
</dbReference>
<dbReference type="InterPro" id="IPR003598">
    <property type="entry name" value="Ig_sub2"/>
</dbReference>
<name>A0AAD9QL34_ACRCE</name>
<keyword evidence="9" id="KW-1185">Reference proteome</keyword>
<keyword evidence="5" id="KW-0393">Immunoglobulin domain</keyword>
<dbReference type="GO" id="GO:0098609">
    <property type="term" value="P:cell-cell adhesion"/>
    <property type="evidence" value="ECO:0007669"/>
    <property type="project" value="TreeGrafter"/>
</dbReference>
<protein>
    <submittedName>
        <fullName evidence="8">Vascular endothelial growth factor receptor 2</fullName>
    </submittedName>
</protein>
<dbReference type="InterPro" id="IPR036179">
    <property type="entry name" value="Ig-like_dom_sf"/>
</dbReference>
<reference evidence="8" key="2">
    <citation type="journal article" date="2023" name="Science">
        <title>Genomic signatures of disease resistance in endangered staghorn corals.</title>
        <authorList>
            <person name="Vollmer S.V."/>
            <person name="Selwyn J.D."/>
            <person name="Despard B.A."/>
            <person name="Roesel C.L."/>
        </authorList>
    </citation>
    <scope>NUCLEOTIDE SEQUENCE</scope>
    <source>
        <strain evidence="8">K2</strain>
    </source>
</reference>
<feature type="domain" description="Ig-like" evidence="7">
    <location>
        <begin position="264"/>
        <end position="351"/>
    </location>
</feature>
<gene>
    <name evidence="8" type="ORF">P5673_013602</name>
</gene>
<dbReference type="Pfam" id="PF13927">
    <property type="entry name" value="Ig_3"/>
    <property type="match status" value="3"/>
</dbReference>
<dbReference type="AlphaFoldDB" id="A0AAD9QL34"/>
<proteinExistence type="predicted"/>
<sequence length="909" mass="101569">MDRNAPMTIPELGLLDFFGFIEVSETWFQKRPPGRNLGEHRWVRSFGATSRVSFSFIDKRLSDGALIETNGSTNYSISCLTDPTANTTLLFNQNALRVGGRITLHLQTYVIHGLTLKDEGTYTCKAFRNQGGGPITKTLDLLLQKEIIPCCPSVFPQTKVLMRGQSANFTCHVNLQNAMAKYLKFKWYKEEDNGFVEIPSYERYRHNDSSSVLMIRNAKATPRGSILYKCEISYKGTTSFFGGPLVMVQTDLKPATIEDLHPAPNVYVINETKGLVVICKADGYPPPKVSWLQNGKNLSGQHYKVYRFENEHGSKRQSILKIDSTKYPRDNGTYTCKAKNNVVSQKSVEISIQTKPILKKPSIYWGSRHIPCVVDISSPLPTFHWQFQSGSCLHADLECKPSSEKWQNLPANLEVDPVVGIAAKKSSLSIPATFPSSFLRCTAKNVMGSDSWSLTYLGNGEFVEAQKHAIVTSIGHHVKAQKHAIVTSIGHCDGNHEVIKVTATSEKYDEGQTLQLQCIISMNVSVISWFKDNKQLNADSDDRITVLSTKLSVKGLVANDSGLYTCLAQGLSGQNLNGSLFITIKKSYSPTILYFNNETCYHQTMVKLFCNVSGYPLPRINWFKDNEPLGKRIEEKNGLESCEGSVKGLMYQVNDPLYVGLLVICHPSHARHTGFYTCQASNQAGGTKATAFLNVLEDSVIVSPSEEMRKDNGSIELVLANPRAPDVSSLKNDTVVGISVIAVAVVCGLVLFIFVLVYIRYQKKDLLKYRNELFPKYSGEPQLDPDRSIFEQCNSLPYDPIWEFPEKRLTLGEPLGSGFFGQVIKAEAIGITDFNPRNKRREKVQRRSILFRRYGSSKRYLEAKLPKTTVAVKTLKGKFGSSKRLKGEMGECEDGRKIKEKTRKKCTAA</sequence>
<keyword evidence="4" id="KW-0325">Glycoprotein</keyword>
<evidence type="ECO:0000256" key="4">
    <source>
        <dbReference type="ARBA" id="ARBA00023180"/>
    </source>
</evidence>
<dbReference type="Proteomes" id="UP001249851">
    <property type="component" value="Unassembled WGS sequence"/>
</dbReference>
<dbReference type="SMART" id="SM00408">
    <property type="entry name" value="IGc2"/>
    <property type="match status" value="4"/>
</dbReference>
<comment type="subcellular location">
    <subcellularLocation>
        <location evidence="1">Membrane</location>
        <topology evidence="1">Single-pass type I membrane protein</topology>
    </subcellularLocation>
</comment>
<keyword evidence="3" id="KW-1015">Disulfide bond</keyword>
<dbReference type="SMART" id="SM00409">
    <property type="entry name" value="IG"/>
    <property type="match status" value="5"/>
</dbReference>
<evidence type="ECO:0000259" key="7">
    <source>
        <dbReference type="PROSITE" id="PS50835"/>
    </source>
</evidence>
<feature type="domain" description="Ig-like" evidence="7">
    <location>
        <begin position="152"/>
        <end position="241"/>
    </location>
</feature>
<evidence type="ECO:0000313" key="9">
    <source>
        <dbReference type="Proteomes" id="UP001249851"/>
    </source>
</evidence>
<keyword evidence="6" id="KW-0812">Transmembrane</keyword>